<organism evidence="21 22">
    <name type="scientific">Exophiala mesophila</name>
    <name type="common">Black yeast-like fungus</name>
    <dbReference type="NCBI Taxonomy" id="212818"/>
    <lineage>
        <taxon>Eukaryota</taxon>
        <taxon>Fungi</taxon>
        <taxon>Dikarya</taxon>
        <taxon>Ascomycota</taxon>
        <taxon>Pezizomycotina</taxon>
        <taxon>Eurotiomycetes</taxon>
        <taxon>Chaetothyriomycetidae</taxon>
        <taxon>Chaetothyriales</taxon>
        <taxon>Herpotrichiellaceae</taxon>
        <taxon>Exophiala</taxon>
    </lineage>
</organism>
<keyword evidence="6" id="KW-0963">Cytoplasm</keyword>
<proteinExistence type="inferred from homology"/>
<evidence type="ECO:0000256" key="17">
    <source>
        <dbReference type="ARBA" id="ARBA00044112"/>
    </source>
</evidence>
<feature type="coiled-coil region" evidence="19">
    <location>
        <begin position="212"/>
        <end position="239"/>
    </location>
</feature>
<keyword evidence="13" id="KW-0206">Cytoskeleton</keyword>
<evidence type="ECO:0000256" key="13">
    <source>
        <dbReference type="ARBA" id="ARBA00023212"/>
    </source>
</evidence>
<keyword evidence="14" id="KW-0539">Nucleus</keyword>
<evidence type="ECO:0000256" key="1">
    <source>
        <dbReference type="ARBA" id="ARBA00004123"/>
    </source>
</evidence>
<evidence type="ECO:0000256" key="15">
    <source>
        <dbReference type="ARBA" id="ARBA00023306"/>
    </source>
</evidence>
<dbReference type="HOGENOM" id="CLU_064328_0_0_1"/>
<keyword evidence="16" id="KW-0137">Centromere</keyword>
<dbReference type="VEuPathDB" id="FungiDB:PV10_00240"/>
<evidence type="ECO:0000256" key="7">
    <source>
        <dbReference type="ARBA" id="ARBA00022618"/>
    </source>
</evidence>
<evidence type="ECO:0000256" key="5">
    <source>
        <dbReference type="ARBA" id="ARBA00022454"/>
    </source>
</evidence>
<keyword evidence="9" id="KW-0498">Mitosis</keyword>
<gene>
    <name evidence="21" type="ORF">PV10_00240</name>
</gene>
<dbReference type="OrthoDB" id="10016597at2759"/>
<dbReference type="RefSeq" id="XP_016227933.1">
    <property type="nucleotide sequence ID" value="XM_016364284.1"/>
</dbReference>
<comment type="similarity">
    <text evidence="4">Belongs to the DASH complex SPC34 family.</text>
</comment>
<name>A0A0D1ZQV8_EXOME</name>
<feature type="region of interest" description="Disordered" evidence="20">
    <location>
        <begin position="170"/>
        <end position="189"/>
    </location>
</feature>
<feature type="compositionally biased region" description="Polar residues" evidence="20">
    <location>
        <begin position="58"/>
        <end position="68"/>
    </location>
</feature>
<evidence type="ECO:0000313" key="21">
    <source>
        <dbReference type="EMBL" id="KIV96359.1"/>
    </source>
</evidence>
<evidence type="ECO:0000256" key="11">
    <source>
        <dbReference type="ARBA" id="ARBA00022838"/>
    </source>
</evidence>
<dbReference type="InterPro" id="IPR013966">
    <property type="entry name" value="Spc34"/>
</dbReference>
<accession>A0A0D1ZQV8</accession>
<dbReference type="OMA" id="TRRGTMF"/>
<keyword evidence="11" id="KW-0995">Kinetochore</keyword>
<dbReference type="AlphaFoldDB" id="A0A0D1ZQV8"/>
<keyword evidence="5" id="KW-0158">Chromosome</keyword>
<keyword evidence="15" id="KW-0131">Cell cycle</keyword>
<keyword evidence="8" id="KW-0493">Microtubule</keyword>
<dbReference type="GO" id="GO:0008608">
    <property type="term" value="P:attachment of spindle microtubules to kinetochore"/>
    <property type="evidence" value="ECO:0007669"/>
    <property type="project" value="InterPro"/>
</dbReference>
<sequence>MALLASHLEQISASSKSIEQLQFPSPRIFTNAILGDHEITTLIRDTEPHEQALFSVDQTAVTKSSRPSTARVLGEDNPRHGRKSLFPASQPSKQSIITRLLGQEMLQELRKSTSNTSQMQNGVNVEVLLRGAEKLSEAYEVAGVSEKIRSLRKRHQDAASGVAALERKVAKQQSSLDRRNQGQNVDDIDFEPDVQASTGMMGEVASFTPEDVLAEEEEIKELEARKKALENRVSGMERDLGGLR</sequence>
<comment type="subcellular location">
    <subcellularLocation>
        <location evidence="3">Chromosome</location>
        <location evidence="3">Centromere</location>
        <location evidence="3">Kinetochore</location>
    </subcellularLocation>
    <subcellularLocation>
        <location evidence="2">Cytoplasm</location>
        <location evidence="2">Cytoskeleton</location>
        <location evidence="2">Spindle</location>
    </subcellularLocation>
    <subcellularLocation>
        <location evidence="1">Nucleus</location>
    </subcellularLocation>
</comment>
<evidence type="ECO:0000256" key="12">
    <source>
        <dbReference type="ARBA" id="ARBA00023054"/>
    </source>
</evidence>
<dbReference type="GeneID" id="27318085"/>
<evidence type="ECO:0000256" key="4">
    <source>
        <dbReference type="ARBA" id="ARBA00008491"/>
    </source>
</evidence>
<evidence type="ECO:0000256" key="8">
    <source>
        <dbReference type="ARBA" id="ARBA00022701"/>
    </source>
</evidence>
<evidence type="ECO:0000256" key="10">
    <source>
        <dbReference type="ARBA" id="ARBA00022829"/>
    </source>
</evidence>
<evidence type="ECO:0000256" key="19">
    <source>
        <dbReference type="SAM" id="Coils"/>
    </source>
</evidence>
<protein>
    <recommendedName>
        <fullName evidence="17">DASH complex subunit SPC34</fullName>
    </recommendedName>
    <alternativeName>
        <fullName evidence="18">Outer kinetochore protein SPC34</fullName>
    </alternativeName>
</protein>
<feature type="region of interest" description="Disordered" evidence="20">
    <location>
        <begin position="58"/>
        <end position="89"/>
    </location>
</feature>
<evidence type="ECO:0000256" key="9">
    <source>
        <dbReference type="ARBA" id="ARBA00022776"/>
    </source>
</evidence>
<dbReference type="STRING" id="212818.A0A0D1ZQV8"/>
<dbReference type="Proteomes" id="UP000054302">
    <property type="component" value="Unassembled WGS sequence"/>
</dbReference>
<evidence type="ECO:0000256" key="6">
    <source>
        <dbReference type="ARBA" id="ARBA00022490"/>
    </source>
</evidence>
<evidence type="ECO:0000256" key="16">
    <source>
        <dbReference type="ARBA" id="ARBA00023328"/>
    </source>
</evidence>
<dbReference type="GO" id="GO:0005876">
    <property type="term" value="C:spindle microtubule"/>
    <property type="evidence" value="ECO:0007669"/>
    <property type="project" value="InterPro"/>
</dbReference>
<reference evidence="21 22" key="1">
    <citation type="submission" date="2015-01" db="EMBL/GenBank/DDBJ databases">
        <title>The Genome Sequence of Exophiala mesophila CBS40295.</title>
        <authorList>
            <consortium name="The Broad Institute Genomics Platform"/>
            <person name="Cuomo C."/>
            <person name="de Hoog S."/>
            <person name="Gorbushina A."/>
            <person name="Stielow B."/>
            <person name="Teixiera M."/>
            <person name="Abouelleil A."/>
            <person name="Chapman S.B."/>
            <person name="Priest M."/>
            <person name="Young S.K."/>
            <person name="Wortman J."/>
            <person name="Nusbaum C."/>
            <person name="Birren B."/>
        </authorList>
    </citation>
    <scope>NUCLEOTIDE SEQUENCE [LARGE SCALE GENOMIC DNA]</scope>
    <source>
        <strain evidence="21 22">CBS 40295</strain>
    </source>
</reference>
<evidence type="ECO:0000313" key="22">
    <source>
        <dbReference type="Proteomes" id="UP000054302"/>
    </source>
</evidence>
<dbReference type="EMBL" id="KN847520">
    <property type="protein sequence ID" value="KIV96359.1"/>
    <property type="molecule type" value="Genomic_DNA"/>
</dbReference>
<keyword evidence="12 19" id="KW-0175">Coiled coil</keyword>
<dbReference type="GO" id="GO:0051301">
    <property type="term" value="P:cell division"/>
    <property type="evidence" value="ECO:0007669"/>
    <property type="project" value="UniProtKB-KW"/>
</dbReference>
<keyword evidence="10" id="KW-0159">Chromosome partition</keyword>
<evidence type="ECO:0000256" key="18">
    <source>
        <dbReference type="ARBA" id="ARBA00044346"/>
    </source>
</evidence>
<evidence type="ECO:0000256" key="3">
    <source>
        <dbReference type="ARBA" id="ARBA00004629"/>
    </source>
</evidence>
<evidence type="ECO:0000256" key="2">
    <source>
        <dbReference type="ARBA" id="ARBA00004186"/>
    </source>
</evidence>
<keyword evidence="22" id="KW-1185">Reference proteome</keyword>
<dbReference type="Pfam" id="PF08657">
    <property type="entry name" value="DASH_Spc34"/>
    <property type="match status" value="2"/>
</dbReference>
<evidence type="ECO:0000256" key="20">
    <source>
        <dbReference type="SAM" id="MobiDB-lite"/>
    </source>
</evidence>
<keyword evidence="7" id="KW-0132">Cell division</keyword>
<dbReference type="GO" id="GO:0042729">
    <property type="term" value="C:DASH complex"/>
    <property type="evidence" value="ECO:0007669"/>
    <property type="project" value="InterPro"/>
</dbReference>
<evidence type="ECO:0000256" key="14">
    <source>
        <dbReference type="ARBA" id="ARBA00023242"/>
    </source>
</evidence>